<organism evidence="1 2">
    <name type="scientific">Gracilibacillus pellucidus</name>
    <dbReference type="NCBI Taxonomy" id="3095368"/>
    <lineage>
        <taxon>Bacteria</taxon>
        <taxon>Bacillati</taxon>
        <taxon>Bacillota</taxon>
        <taxon>Bacilli</taxon>
        <taxon>Bacillales</taxon>
        <taxon>Bacillaceae</taxon>
        <taxon>Gracilibacillus</taxon>
    </lineage>
</organism>
<evidence type="ECO:0000313" key="1">
    <source>
        <dbReference type="EMBL" id="MDX8046291.1"/>
    </source>
</evidence>
<evidence type="ECO:0000313" key="2">
    <source>
        <dbReference type="Proteomes" id="UP001277972"/>
    </source>
</evidence>
<dbReference type="EMBL" id="JAWZSR010000004">
    <property type="protein sequence ID" value="MDX8046291.1"/>
    <property type="molecule type" value="Genomic_DNA"/>
</dbReference>
<protein>
    <submittedName>
        <fullName evidence="1">Nucleotidyltransferase domain-containing protein</fullName>
    </submittedName>
</protein>
<proteinExistence type="predicted"/>
<accession>A0ACC6M5X0</accession>
<reference evidence="1" key="1">
    <citation type="submission" date="2023-11" db="EMBL/GenBank/DDBJ databases">
        <title>Gracilibacillus pellucida a moderately halophilic bacterium isolated from saline soil in Xinjiang province.</title>
        <authorList>
            <person name="Zhang Z."/>
            <person name="Tan F."/>
            <person name="Wang Y."/>
            <person name="Xia M."/>
        </authorList>
    </citation>
    <scope>NUCLEOTIDE SEQUENCE</scope>
    <source>
        <strain evidence="1">S3-1-1</strain>
    </source>
</reference>
<name>A0ACC6M5X0_9BACI</name>
<keyword evidence="2" id="KW-1185">Reference proteome</keyword>
<sequence length="237" mass="26962">MNVKFKEAYDIVVSELSEMKEVTGVLFFGSVQRGEETETSDLDFYATVSGKEGWNYKKIVKGIPVEIYFFPSNYWNNALQRNHQIMIAFAEGTVVLNRHIEINELCNKARSLFEKGPKSLTNLEINNWRIKLTELALDLEGISDNQSLESKVYIGIAVSEALQAYFAFNKMWYHKLGRIPESIINQDRVLSKLISDLSSSGENDIENIITLIDHILQSNGGRLEEYNGPRVSVEVDT</sequence>
<comment type="caution">
    <text evidence="1">The sequence shown here is derived from an EMBL/GenBank/DDBJ whole genome shotgun (WGS) entry which is preliminary data.</text>
</comment>
<dbReference type="Proteomes" id="UP001277972">
    <property type="component" value="Unassembled WGS sequence"/>
</dbReference>
<gene>
    <name evidence="1" type="ORF">SH601_09830</name>
</gene>